<evidence type="ECO:0000313" key="2">
    <source>
        <dbReference type="Proteomes" id="UP000886653"/>
    </source>
</evidence>
<evidence type="ECO:0000313" key="1">
    <source>
        <dbReference type="EMBL" id="KAG0147795.1"/>
    </source>
</evidence>
<reference evidence="1" key="1">
    <citation type="submission" date="2013-11" db="EMBL/GenBank/DDBJ databases">
        <title>Genome sequence of the fusiform rust pathogen reveals effectors for host alternation and coevolution with pine.</title>
        <authorList>
            <consortium name="DOE Joint Genome Institute"/>
            <person name="Smith K."/>
            <person name="Pendleton A."/>
            <person name="Kubisiak T."/>
            <person name="Anderson C."/>
            <person name="Salamov A."/>
            <person name="Aerts A."/>
            <person name="Riley R."/>
            <person name="Clum A."/>
            <person name="Lindquist E."/>
            <person name="Ence D."/>
            <person name="Campbell M."/>
            <person name="Kronenberg Z."/>
            <person name="Feau N."/>
            <person name="Dhillon B."/>
            <person name="Hamelin R."/>
            <person name="Burleigh J."/>
            <person name="Smith J."/>
            <person name="Yandell M."/>
            <person name="Nelson C."/>
            <person name="Grigoriev I."/>
            <person name="Davis J."/>
        </authorList>
    </citation>
    <scope>NUCLEOTIDE SEQUENCE</scope>
    <source>
        <strain evidence="1">G11</strain>
    </source>
</reference>
<proteinExistence type="predicted"/>
<comment type="caution">
    <text evidence="1">The sequence shown here is derived from an EMBL/GenBank/DDBJ whole genome shotgun (WGS) entry which is preliminary data.</text>
</comment>
<sequence length="53" mass="5595">MSRVSTDFLSLETLDVLPTPNIPGSAVDALINQILNQPADCYPALCSLCPACC</sequence>
<organism evidence="1 2">
    <name type="scientific">Cronartium quercuum f. sp. fusiforme G11</name>
    <dbReference type="NCBI Taxonomy" id="708437"/>
    <lineage>
        <taxon>Eukaryota</taxon>
        <taxon>Fungi</taxon>
        <taxon>Dikarya</taxon>
        <taxon>Basidiomycota</taxon>
        <taxon>Pucciniomycotina</taxon>
        <taxon>Pucciniomycetes</taxon>
        <taxon>Pucciniales</taxon>
        <taxon>Coleosporiaceae</taxon>
        <taxon>Cronartium</taxon>
    </lineage>
</organism>
<protein>
    <submittedName>
        <fullName evidence="1">Uncharacterized protein</fullName>
    </submittedName>
</protein>
<dbReference type="Proteomes" id="UP000886653">
    <property type="component" value="Unassembled WGS sequence"/>
</dbReference>
<accession>A0A9P6NIV1</accession>
<dbReference type="EMBL" id="MU167244">
    <property type="protein sequence ID" value="KAG0147795.1"/>
    <property type="molecule type" value="Genomic_DNA"/>
</dbReference>
<dbReference type="AlphaFoldDB" id="A0A9P6NIV1"/>
<name>A0A9P6NIV1_9BASI</name>
<gene>
    <name evidence="1" type="ORF">CROQUDRAFT_91133</name>
</gene>
<keyword evidence="2" id="KW-1185">Reference proteome</keyword>